<proteinExistence type="predicted"/>
<dbReference type="EMBL" id="JAULSW010000011">
    <property type="protein sequence ID" value="KAK3367818.1"/>
    <property type="molecule type" value="Genomic_DNA"/>
</dbReference>
<comment type="caution">
    <text evidence="2">The sequence shown here is derived from an EMBL/GenBank/DDBJ whole genome shotgun (WGS) entry which is preliminary data.</text>
</comment>
<evidence type="ECO:0000256" key="1">
    <source>
        <dbReference type="SAM" id="Coils"/>
    </source>
</evidence>
<reference evidence="2" key="2">
    <citation type="submission" date="2023-06" db="EMBL/GenBank/DDBJ databases">
        <authorList>
            <consortium name="Lawrence Berkeley National Laboratory"/>
            <person name="Haridas S."/>
            <person name="Hensen N."/>
            <person name="Bonometti L."/>
            <person name="Westerberg I."/>
            <person name="Brannstrom I.O."/>
            <person name="Guillou S."/>
            <person name="Cros-Aarteil S."/>
            <person name="Calhoun S."/>
            <person name="Kuo A."/>
            <person name="Mondo S."/>
            <person name="Pangilinan J."/>
            <person name="Riley R."/>
            <person name="LaButti K."/>
            <person name="Andreopoulos B."/>
            <person name="Lipzen A."/>
            <person name="Chen C."/>
            <person name="Yanf M."/>
            <person name="Daum C."/>
            <person name="Ng V."/>
            <person name="Clum A."/>
            <person name="Steindorff A."/>
            <person name="Ohm R."/>
            <person name="Martin F."/>
            <person name="Silar P."/>
            <person name="Natvig D."/>
            <person name="Lalanne C."/>
            <person name="Gautier V."/>
            <person name="Ament-velasquez S.L."/>
            <person name="Kruys A."/>
            <person name="Hutchinson M.I."/>
            <person name="Powell A.J."/>
            <person name="Barry K."/>
            <person name="Miller A.N."/>
            <person name="Grigoriev I.V."/>
            <person name="Debuchy R."/>
            <person name="Gladieux P."/>
            <person name="Thoren M.H."/>
            <person name="Johannesson H."/>
        </authorList>
    </citation>
    <scope>NUCLEOTIDE SEQUENCE</scope>
    <source>
        <strain evidence="2">CBS 232.78</strain>
    </source>
</reference>
<dbReference type="Proteomes" id="UP001285441">
    <property type="component" value="Unassembled WGS sequence"/>
</dbReference>
<sequence length="753" mass="84435">MSEVMDTPMEDGPEDEMFVGPRIIDKSSSLVDNDPGVWDNHNVSTPRARVSEAFKLNLSVDTDIQPIGPVINGTKRKRETQATLASSQRQMIQDETVSLKEEVTKAIEAHGAELRTFWNEYIAAAGADINKRLSEDYAAMMKNWNAIVSDGSSEGGAQFRQLIGAIVDAQIKQHQRAAAQHTGPRLEATSLCEKTVVQTSPPSAQVFCLTPRREVQAASQPTELATPQQPSLDTTLAESMQAVLGDPVRGRHVRSVIHSAAVDKVNAWIQAFDIDTVVQSAVDEKVNAWIEAFGINSVVHTAAAETVDAKLSPEVLKVLVEGWMREAMQSVSAEAAEVVTAAVMKAFQAEEPRLLLKQVVSDEAKGQMVALDERNDAAIKTAVTDAVVANNSKLRDVMNQIANDVTQAEMSQYNVRQFGMDHRLQQLEGLEPRVRGHLNACLVKSEAKNQALVEGLRQELAQRHATQEEVERLKKCTQSQFEGIKQVIAECLASREDVQKLEAEMQSRFEGLLQETAKCHATSEDVKKLEDVIQSRVEELKHDVIRRHTTHKDVDKLEKGMRSGLDKLEQEISTGWSANKEDLETFRIEVLGTLDEFNTRQQEIDGRYATKEDVQTLRQELLEKLGTLDDRLEQEKANREAVAKADFDTLRIEMLKKLEAITSDHQQEMASRHATKSDFELLRDEMRAMNKKMQSMKDEMRRKDEELRTRPYVTRGDLDTLRLDTIDTLGTMDQKVEQCLRVMQGSRSYPVEL</sequence>
<evidence type="ECO:0000313" key="3">
    <source>
        <dbReference type="Proteomes" id="UP001285441"/>
    </source>
</evidence>
<keyword evidence="3" id="KW-1185">Reference proteome</keyword>
<protein>
    <submittedName>
        <fullName evidence="2">Uncharacterized protein</fullName>
    </submittedName>
</protein>
<accession>A0AAE0K0H4</accession>
<name>A0AAE0K0H4_9PEZI</name>
<feature type="coiled-coil region" evidence="1">
    <location>
        <begin position="679"/>
        <end position="710"/>
    </location>
</feature>
<organism evidence="2 3">
    <name type="scientific">Podospora didyma</name>
    <dbReference type="NCBI Taxonomy" id="330526"/>
    <lineage>
        <taxon>Eukaryota</taxon>
        <taxon>Fungi</taxon>
        <taxon>Dikarya</taxon>
        <taxon>Ascomycota</taxon>
        <taxon>Pezizomycotina</taxon>
        <taxon>Sordariomycetes</taxon>
        <taxon>Sordariomycetidae</taxon>
        <taxon>Sordariales</taxon>
        <taxon>Podosporaceae</taxon>
        <taxon>Podospora</taxon>
    </lineage>
</organism>
<gene>
    <name evidence="2" type="ORF">B0H63DRAFT_565701</name>
</gene>
<reference evidence="2" key="1">
    <citation type="journal article" date="2023" name="Mol. Phylogenet. Evol.">
        <title>Genome-scale phylogeny and comparative genomics of the fungal order Sordariales.</title>
        <authorList>
            <person name="Hensen N."/>
            <person name="Bonometti L."/>
            <person name="Westerberg I."/>
            <person name="Brannstrom I.O."/>
            <person name="Guillou S."/>
            <person name="Cros-Aarteil S."/>
            <person name="Calhoun S."/>
            <person name="Haridas S."/>
            <person name="Kuo A."/>
            <person name="Mondo S."/>
            <person name="Pangilinan J."/>
            <person name="Riley R."/>
            <person name="LaButti K."/>
            <person name="Andreopoulos B."/>
            <person name="Lipzen A."/>
            <person name="Chen C."/>
            <person name="Yan M."/>
            <person name="Daum C."/>
            <person name="Ng V."/>
            <person name="Clum A."/>
            <person name="Steindorff A."/>
            <person name="Ohm R.A."/>
            <person name="Martin F."/>
            <person name="Silar P."/>
            <person name="Natvig D.O."/>
            <person name="Lalanne C."/>
            <person name="Gautier V."/>
            <person name="Ament-Velasquez S.L."/>
            <person name="Kruys A."/>
            <person name="Hutchinson M.I."/>
            <person name="Powell A.J."/>
            <person name="Barry K."/>
            <person name="Miller A.N."/>
            <person name="Grigoriev I.V."/>
            <person name="Debuchy R."/>
            <person name="Gladieux P."/>
            <person name="Hiltunen Thoren M."/>
            <person name="Johannesson H."/>
        </authorList>
    </citation>
    <scope>NUCLEOTIDE SEQUENCE</scope>
    <source>
        <strain evidence="2">CBS 232.78</strain>
    </source>
</reference>
<dbReference type="AlphaFoldDB" id="A0AAE0K0H4"/>
<evidence type="ECO:0000313" key="2">
    <source>
        <dbReference type="EMBL" id="KAK3367818.1"/>
    </source>
</evidence>
<keyword evidence="1" id="KW-0175">Coiled coil</keyword>